<feature type="compositionally biased region" description="Basic and acidic residues" evidence="1">
    <location>
        <begin position="410"/>
        <end position="422"/>
    </location>
</feature>
<feature type="compositionally biased region" description="Low complexity" evidence="1">
    <location>
        <begin position="559"/>
        <end position="581"/>
    </location>
</feature>
<reference evidence="2" key="1">
    <citation type="journal article" date="2021" name="Nat. Commun.">
        <title>Genetic determinants of endophytism in the Arabidopsis root mycobiome.</title>
        <authorList>
            <person name="Mesny F."/>
            <person name="Miyauchi S."/>
            <person name="Thiergart T."/>
            <person name="Pickel B."/>
            <person name="Atanasova L."/>
            <person name="Karlsson M."/>
            <person name="Huettel B."/>
            <person name="Barry K.W."/>
            <person name="Haridas S."/>
            <person name="Chen C."/>
            <person name="Bauer D."/>
            <person name="Andreopoulos W."/>
            <person name="Pangilinan J."/>
            <person name="LaButti K."/>
            <person name="Riley R."/>
            <person name="Lipzen A."/>
            <person name="Clum A."/>
            <person name="Drula E."/>
            <person name="Henrissat B."/>
            <person name="Kohler A."/>
            <person name="Grigoriev I.V."/>
            <person name="Martin F.M."/>
            <person name="Hacquard S."/>
        </authorList>
    </citation>
    <scope>NUCLEOTIDE SEQUENCE</scope>
    <source>
        <strain evidence="2">MPI-CAGE-AT-0016</strain>
    </source>
</reference>
<evidence type="ECO:0000256" key="1">
    <source>
        <dbReference type="SAM" id="MobiDB-lite"/>
    </source>
</evidence>
<proteinExistence type="predicted"/>
<feature type="compositionally biased region" description="Gly residues" evidence="1">
    <location>
        <begin position="593"/>
        <end position="611"/>
    </location>
</feature>
<gene>
    <name evidence="2" type="ORF">B0T11DRAFT_358401</name>
</gene>
<feature type="compositionally biased region" description="Basic and acidic residues" evidence="1">
    <location>
        <begin position="146"/>
        <end position="155"/>
    </location>
</feature>
<organism evidence="2 3">
    <name type="scientific">Plectosphaerella cucumerina</name>
    <dbReference type="NCBI Taxonomy" id="40658"/>
    <lineage>
        <taxon>Eukaryota</taxon>
        <taxon>Fungi</taxon>
        <taxon>Dikarya</taxon>
        <taxon>Ascomycota</taxon>
        <taxon>Pezizomycotina</taxon>
        <taxon>Sordariomycetes</taxon>
        <taxon>Hypocreomycetidae</taxon>
        <taxon>Glomerellales</taxon>
        <taxon>Plectosphaerellaceae</taxon>
        <taxon>Plectosphaerella</taxon>
    </lineage>
</organism>
<feature type="compositionally biased region" description="Low complexity" evidence="1">
    <location>
        <begin position="156"/>
        <end position="168"/>
    </location>
</feature>
<feature type="compositionally biased region" description="Low complexity" evidence="1">
    <location>
        <begin position="454"/>
        <end position="469"/>
    </location>
</feature>
<feature type="compositionally biased region" description="Polar residues" evidence="1">
    <location>
        <begin position="116"/>
        <end position="127"/>
    </location>
</feature>
<feature type="region of interest" description="Disordered" evidence="1">
    <location>
        <begin position="93"/>
        <end position="168"/>
    </location>
</feature>
<feature type="compositionally biased region" description="Low complexity" evidence="1">
    <location>
        <begin position="519"/>
        <end position="550"/>
    </location>
</feature>
<sequence length="667" mass="69843">MDPRFAIGREELYALQMDVKQVQLIQSNQAERLIRLERRHEQDANLKSVWQQHPFPGVLAGTPQQGPTHVTANDLYDMDEPDHLLSSLHLGTAEEEPARRGAASRANSVRFDESALRQSDWASQSNRHSGDFGPPRPSSGLMMERTLSHKSDGRHSSAGHSVHSVHSLASGRASSLGMHTDNFLVSSHEDDSPIDGPEPPPEFFVLGSVPTIIRCWITTHFAHHTIRYADLCTGSQRSTLDVALVREFGLMDEVERDVDGTSRIRIPVYLVEATVAERGHGHRAPSPGHQIPSIMATFEITGSEQGSDAGDAAAKKGIQIFIGSDTLRAHMADVLLSQNRMALLGNDREKLSVPFVRPEDESVFKHICTANMAPERPRLNANAAPFVLGTNASEADLDVPGGPEVGTHPGTEHVHDAADHADAGSNTVPGVLPLETGEGAKATPTGRDADDKAVSSAASVTGSVEGSSGNRRESGGAGGIWGSWRQGTDGGQRDSGPLSGYQPAGRGGRNMKVLKPLKSGTSSARTGTAGTAFESAPGTGTTPGSGPRASGEQRRKSQATGTAATNSATTTGGSDSGSSNGLRWESKRSISTGGMGMGMGMGMGGGMGMGMGSMLPRDARSTTSNASAGSNAPNQAALPRSANPIGGASAFSWMNPAGKAKATATAE</sequence>
<dbReference type="Proteomes" id="UP000813385">
    <property type="component" value="Unassembled WGS sequence"/>
</dbReference>
<name>A0A8K0WZ00_9PEZI</name>
<comment type="caution">
    <text evidence="2">The sequence shown here is derived from an EMBL/GenBank/DDBJ whole genome shotgun (WGS) entry which is preliminary data.</text>
</comment>
<keyword evidence="3" id="KW-1185">Reference proteome</keyword>
<evidence type="ECO:0000313" key="2">
    <source>
        <dbReference type="EMBL" id="KAH7349475.1"/>
    </source>
</evidence>
<feature type="region of interest" description="Disordered" evidence="1">
    <location>
        <begin position="398"/>
        <end position="653"/>
    </location>
</feature>
<protein>
    <recommendedName>
        <fullName evidence="4">Ubiquitin carboxyl-terminal hydrolase 19</fullName>
    </recommendedName>
</protein>
<feature type="compositionally biased region" description="Low complexity" evidence="1">
    <location>
        <begin position="621"/>
        <end position="637"/>
    </location>
</feature>
<accession>A0A8K0WZ00</accession>
<dbReference type="OrthoDB" id="5369841at2759"/>
<dbReference type="EMBL" id="JAGPXD010000006">
    <property type="protein sequence ID" value="KAH7349475.1"/>
    <property type="molecule type" value="Genomic_DNA"/>
</dbReference>
<evidence type="ECO:0008006" key="4">
    <source>
        <dbReference type="Google" id="ProtNLM"/>
    </source>
</evidence>
<dbReference type="AlphaFoldDB" id="A0A8K0WZ00"/>
<evidence type="ECO:0000313" key="3">
    <source>
        <dbReference type="Proteomes" id="UP000813385"/>
    </source>
</evidence>